<dbReference type="InterPro" id="IPR000073">
    <property type="entry name" value="AB_hydrolase_1"/>
</dbReference>
<dbReference type="InterPro" id="IPR029058">
    <property type="entry name" value="AB_hydrolase_fold"/>
</dbReference>
<evidence type="ECO:0000259" key="3">
    <source>
        <dbReference type="Pfam" id="PF00561"/>
    </source>
</evidence>
<name>A0A1C7YXV3_PSESX</name>
<feature type="domain" description="AB hydrolase-1" evidence="3">
    <location>
        <begin position="41"/>
        <end position="163"/>
    </location>
</feature>
<dbReference type="Proteomes" id="UP000093104">
    <property type="component" value="Unassembled WGS sequence"/>
</dbReference>
<keyword evidence="2" id="KW-0732">Signal</keyword>
<reference evidence="4 5" key="1">
    <citation type="submission" date="2015-07" db="EMBL/GenBank/DDBJ databases">
        <title>Draft genome sequence of a diazotrophic, plant growth-promoting rhizobacterium of the Pseudomonas syringae complex.</title>
        <authorList>
            <person name="Patten C.L."/>
            <person name="Jeong H."/>
        </authorList>
    </citation>
    <scope>NUCLEOTIDE SEQUENCE [LARGE SCALE GENOMIC DNA]</scope>
    <source>
        <strain evidence="4 5">GR12-2</strain>
    </source>
</reference>
<accession>A0A1C7YXV3</accession>
<dbReference type="PATRIC" id="fig|317.243.peg.270"/>
<dbReference type="GO" id="GO:0016787">
    <property type="term" value="F:hydrolase activity"/>
    <property type="evidence" value="ECO:0007669"/>
    <property type="project" value="UniProtKB-KW"/>
</dbReference>
<dbReference type="Pfam" id="PF00561">
    <property type="entry name" value="Abhydrolase_1"/>
    <property type="match status" value="1"/>
</dbReference>
<dbReference type="PANTHER" id="PTHR43798">
    <property type="entry name" value="MONOACYLGLYCEROL LIPASE"/>
    <property type="match status" value="1"/>
</dbReference>
<dbReference type="SUPFAM" id="SSF53474">
    <property type="entry name" value="alpha/beta-Hydrolases"/>
    <property type="match status" value="1"/>
</dbReference>
<dbReference type="RefSeq" id="WP_065835754.1">
    <property type="nucleotide sequence ID" value="NZ_LGSI01000068.1"/>
</dbReference>
<evidence type="ECO:0000313" key="4">
    <source>
        <dbReference type="EMBL" id="OCR22343.1"/>
    </source>
</evidence>
<keyword evidence="1" id="KW-0378">Hydrolase</keyword>
<dbReference type="AlphaFoldDB" id="A0A1C7YXV3"/>
<proteinExistence type="predicted"/>
<sequence>MRVLVLVFLLLMSFFSIAQAAMIKVSDDLDIHYESSGQGKNVILLVPGWTMSTEVYVHQLEHFRDSKDYRLIVLDPRSQGLSTDTVEGNFYEQHGRDIAAFMKALGLHDVVLGGWSYGGFDVLAYVHQFGTDNLKGFIMMDSVPKCLGSDDPKNPNDWYWFKSDGSDGVREHFTQGVLLHREQLNDEFARYMVDNPHPEYMKWITRISNQTGDGVAALLNESGSYQNYEMDLKGMEGKVPLFYYMSRKSQSVDKWSKINTPSAMIVKFGKHLSFWEHPEHFNKALDEFLAMIK</sequence>
<protein>
    <recommendedName>
        <fullName evidence="3">AB hydrolase-1 domain-containing protein</fullName>
    </recommendedName>
</protein>
<dbReference type="PANTHER" id="PTHR43798:SF31">
    <property type="entry name" value="AB HYDROLASE SUPERFAMILY PROTEIN YCLE"/>
    <property type="match status" value="1"/>
</dbReference>
<evidence type="ECO:0000256" key="1">
    <source>
        <dbReference type="ARBA" id="ARBA00022801"/>
    </source>
</evidence>
<comment type="caution">
    <text evidence="4">The sequence shown here is derived from an EMBL/GenBank/DDBJ whole genome shotgun (WGS) entry which is preliminary data.</text>
</comment>
<dbReference type="EMBL" id="LGSI01000068">
    <property type="protein sequence ID" value="OCR22343.1"/>
    <property type="molecule type" value="Genomic_DNA"/>
</dbReference>
<gene>
    <name evidence="4" type="ORF">AFK24_24880</name>
</gene>
<dbReference type="InterPro" id="IPR050266">
    <property type="entry name" value="AB_hydrolase_sf"/>
</dbReference>
<dbReference type="Gene3D" id="3.40.50.1820">
    <property type="entry name" value="alpha/beta hydrolase"/>
    <property type="match status" value="1"/>
</dbReference>
<organism evidence="4 5">
    <name type="scientific">Pseudomonas syringae</name>
    <dbReference type="NCBI Taxonomy" id="317"/>
    <lineage>
        <taxon>Bacteria</taxon>
        <taxon>Pseudomonadati</taxon>
        <taxon>Pseudomonadota</taxon>
        <taxon>Gammaproteobacteria</taxon>
        <taxon>Pseudomonadales</taxon>
        <taxon>Pseudomonadaceae</taxon>
        <taxon>Pseudomonas</taxon>
    </lineage>
</organism>
<feature type="chain" id="PRO_5008891904" description="AB hydrolase-1 domain-containing protein" evidence="2">
    <location>
        <begin position="21"/>
        <end position="293"/>
    </location>
</feature>
<feature type="signal peptide" evidence="2">
    <location>
        <begin position="1"/>
        <end position="20"/>
    </location>
</feature>
<dbReference type="GO" id="GO:0016020">
    <property type="term" value="C:membrane"/>
    <property type="evidence" value="ECO:0007669"/>
    <property type="project" value="TreeGrafter"/>
</dbReference>
<evidence type="ECO:0000256" key="2">
    <source>
        <dbReference type="SAM" id="SignalP"/>
    </source>
</evidence>
<evidence type="ECO:0000313" key="5">
    <source>
        <dbReference type="Proteomes" id="UP000093104"/>
    </source>
</evidence>